<protein>
    <submittedName>
        <fullName evidence="2">Uncharacterized protein</fullName>
    </submittedName>
</protein>
<comment type="caution">
    <text evidence="2">The sequence shown here is derived from an EMBL/GenBank/DDBJ whole genome shotgun (WGS) entry which is preliminary data.</text>
</comment>
<dbReference type="PATRIC" id="fig|35818.11.peg.2461"/>
<feature type="transmembrane region" description="Helical" evidence="1">
    <location>
        <begin position="84"/>
        <end position="101"/>
    </location>
</feature>
<organism evidence="2 3">
    <name type="scientific">Helicobacter pullorum</name>
    <dbReference type="NCBI Taxonomy" id="35818"/>
    <lineage>
        <taxon>Bacteria</taxon>
        <taxon>Pseudomonadati</taxon>
        <taxon>Campylobacterota</taxon>
        <taxon>Epsilonproteobacteria</taxon>
        <taxon>Campylobacterales</taxon>
        <taxon>Helicobacteraceae</taxon>
        <taxon>Helicobacter</taxon>
    </lineage>
</organism>
<dbReference type="EMBL" id="JNOC01000089">
    <property type="protein sequence ID" value="KPH54761.1"/>
    <property type="molecule type" value="Genomic_DNA"/>
</dbReference>
<name>A0A0N0LSH3_9HELI</name>
<gene>
    <name evidence="2" type="ORF">HPU229334_12475</name>
</gene>
<evidence type="ECO:0000313" key="2">
    <source>
        <dbReference type="EMBL" id="KPH54761.1"/>
    </source>
</evidence>
<proteinExistence type="predicted"/>
<keyword evidence="1" id="KW-1133">Transmembrane helix</keyword>
<sequence length="160" mass="18999">MNLPIYSNLKTKLESKGLDSITSGQIAWLCSASFYSFIPVLIFTVYFCFEVWPSIDYWYIFFSVFFIAFFPTLFLLLSLHSNYIKINLVYLALFFLCSAIKDYPNISAIFTYSSIVFPFIWFFATKISLSIRFLFCFIYFLFMIVGFFVFGFYNNLFLFR</sequence>
<evidence type="ECO:0000256" key="1">
    <source>
        <dbReference type="SAM" id="Phobius"/>
    </source>
</evidence>
<evidence type="ECO:0000313" key="3">
    <source>
        <dbReference type="Proteomes" id="UP000037997"/>
    </source>
</evidence>
<accession>A0A0N0LSH3</accession>
<keyword evidence="1" id="KW-0812">Transmembrane</keyword>
<dbReference type="Proteomes" id="UP000037997">
    <property type="component" value="Unassembled WGS sequence"/>
</dbReference>
<keyword evidence="1" id="KW-0472">Membrane</keyword>
<feature type="transmembrane region" description="Helical" evidence="1">
    <location>
        <begin position="131"/>
        <end position="153"/>
    </location>
</feature>
<feature type="transmembrane region" description="Helical" evidence="1">
    <location>
        <begin position="58"/>
        <end position="77"/>
    </location>
</feature>
<feature type="transmembrane region" description="Helical" evidence="1">
    <location>
        <begin position="107"/>
        <end position="124"/>
    </location>
</feature>
<dbReference type="AlphaFoldDB" id="A0A0N0LSH3"/>
<feature type="transmembrane region" description="Helical" evidence="1">
    <location>
        <begin position="26"/>
        <end position="52"/>
    </location>
</feature>
<reference evidence="2 3" key="1">
    <citation type="submission" date="2014-06" db="EMBL/GenBank/DDBJ databases">
        <title>Helicobacter pullorum isolates in fresh chicken meat - phenotypic and genotypic features.</title>
        <authorList>
            <person name="Borges V."/>
            <person name="Santos A."/>
            <person name="Correia C.B."/>
            <person name="Saraiva M."/>
            <person name="Menard A."/>
            <person name="Vieira L."/>
            <person name="Sampaio D.A."/>
            <person name="Gomes J.P."/>
            <person name="Oleastro M."/>
        </authorList>
    </citation>
    <scope>NUCLEOTIDE SEQUENCE [LARGE SCALE GENOMIC DNA]</scope>
    <source>
        <strain evidence="2 3">229334/12</strain>
    </source>
</reference>